<organism evidence="1 2">
    <name type="scientific">Streptomyces dangxiongensis</name>
    <dbReference type="NCBI Taxonomy" id="1442032"/>
    <lineage>
        <taxon>Bacteria</taxon>
        <taxon>Bacillati</taxon>
        <taxon>Actinomycetota</taxon>
        <taxon>Actinomycetes</taxon>
        <taxon>Kitasatosporales</taxon>
        <taxon>Streptomycetaceae</taxon>
        <taxon>Streptomyces</taxon>
    </lineage>
</organism>
<keyword evidence="2" id="KW-1185">Reference proteome</keyword>
<proteinExistence type="predicted"/>
<protein>
    <submittedName>
        <fullName evidence="1">Uncharacterized protein</fullName>
    </submittedName>
</protein>
<accession>A0A3G2JCY3</accession>
<evidence type="ECO:0000313" key="1">
    <source>
        <dbReference type="EMBL" id="AYN40186.1"/>
    </source>
</evidence>
<name>A0A3G2JCY3_9ACTN</name>
<dbReference type="AlphaFoldDB" id="A0A3G2JCY3"/>
<dbReference type="KEGG" id="sdd:D9753_16100"/>
<sequence>MQLVAMVGVQGVSTTPSQLLLLGGGQIEFDVEDKSSGATQTIKHVGDVLLTSQRLIGQDVFSSQSLGLIMDFSVSPPSIRLVR</sequence>
<reference evidence="1 2" key="1">
    <citation type="submission" date="2018-10" db="EMBL/GenBank/DDBJ databases">
        <title>The genome of Streptomyces dangxiongensis Z022.</title>
        <authorList>
            <person name="Zhang B."/>
        </authorList>
    </citation>
    <scope>NUCLEOTIDE SEQUENCE [LARGE SCALE GENOMIC DNA]</scope>
    <source>
        <strain evidence="1 2">Z022</strain>
    </source>
</reference>
<dbReference type="Proteomes" id="UP000268329">
    <property type="component" value="Chromosome"/>
</dbReference>
<evidence type="ECO:0000313" key="2">
    <source>
        <dbReference type="Proteomes" id="UP000268329"/>
    </source>
</evidence>
<gene>
    <name evidence="1" type="ORF">D9753_16100</name>
</gene>
<dbReference type="EMBL" id="CP033073">
    <property type="protein sequence ID" value="AYN40186.1"/>
    <property type="molecule type" value="Genomic_DNA"/>
</dbReference>